<dbReference type="PANTHER" id="PTHR24356:SF414">
    <property type="entry name" value="NON-SPECIFIC SERINE_THREONINE PROTEIN KINASE"/>
    <property type="match status" value="1"/>
</dbReference>
<organism evidence="13 14">
    <name type="scientific">Capsaspora owczarzaki (strain ATCC 30864)</name>
    <dbReference type="NCBI Taxonomy" id="595528"/>
    <lineage>
        <taxon>Eukaryota</taxon>
        <taxon>Filasterea</taxon>
        <taxon>Capsaspora</taxon>
    </lineage>
</organism>
<evidence type="ECO:0000313" key="13">
    <source>
        <dbReference type="EMBL" id="KJE88582.1"/>
    </source>
</evidence>
<dbReference type="PROSITE" id="PS00108">
    <property type="entry name" value="PROTEIN_KINASE_ST"/>
    <property type="match status" value="1"/>
</dbReference>
<dbReference type="GO" id="GO:0005524">
    <property type="term" value="F:ATP binding"/>
    <property type="evidence" value="ECO:0007669"/>
    <property type="project" value="UniProtKB-KW"/>
</dbReference>
<dbReference type="Proteomes" id="UP000008743">
    <property type="component" value="Unassembled WGS sequence"/>
</dbReference>
<evidence type="ECO:0000256" key="2">
    <source>
        <dbReference type="ARBA" id="ARBA00012513"/>
    </source>
</evidence>
<evidence type="ECO:0000256" key="6">
    <source>
        <dbReference type="ARBA" id="ARBA00022777"/>
    </source>
</evidence>
<feature type="region of interest" description="Disordered" evidence="10">
    <location>
        <begin position="1767"/>
        <end position="1793"/>
    </location>
</feature>
<feature type="compositionally biased region" description="Low complexity" evidence="10">
    <location>
        <begin position="154"/>
        <end position="167"/>
    </location>
</feature>
<dbReference type="InterPro" id="IPR011009">
    <property type="entry name" value="Kinase-like_dom_sf"/>
</dbReference>
<evidence type="ECO:0000256" key="4">
    <source>
        <dbReference type="ARBA" id="ARBA00022679"/>
    </source>
</evidence>
<dbReference type="InParanoid" id="A0A0D2VFR9"/>
<evidence type="ECO:0000259" key="11">
    <source>
        <dbReference type="PROSITE" id="PS50011"/>
    </source>
</evidence>
<evidence type="ECO:0000313" key="14">
    <source>
        <dbReference type="Proteomes" id="UP000008743"/>
    </source>
</evidence>
<dbReference type="Pfam" id="PF08926">
    <property type="entry name" value="DUF1908"/>
    <property type="match status" value="1"/>
</dbReference>
<dbReference type="eggNOG" id="KOG0606">
    <property type="taxonomic scope" value="Eukaryota"/>
</dbReference>
<dbReference type="SUPFAM" id="SSF56112">
    <property type="entry name" value="Protein kinase-like (PK-like)"/>
    <property type="match status" value="1"/>
</dbReference>
<keyword evidence="7" id="KW-0067">ATP-binding</keyword>
<dbReference type="Gene3D" id="3.30.200.20">
    <property type="entry name" value="Phosphorylase Kinase, domain 1"/>
    <property type="match status" value="1"/>
</dbReference>
<evidence type="ECO:0000256" key="8">
    <source>
        <dbReference type="ARBA" id="ARBA00047899"/>
    </source>
</evidence>
<evidence type="ECO:0000256" key="10">
    <source>
        <dbReference type="SAM" id="MobiDB-lite"/>
    </source>
</evidence>
<feature type="region of interest" description="Disordered" evidence="10">
    <location>
        <begin position="1337"/>
        <end position="1357"/>
    </location>
</feature>
<feature type="region of interest" description="Disordered" evidence="10">
    <location>
        <begin position="95"/>
        <end position="299"/>
    </location>
</feature>
<dbReference type="InterPro" id="IPR015022">
    <property type="entry name" value="MAST_pre-PK_dom"/>
</dbReference>
<evidence type="ECO:0000256" key="9">
    <source>
        <dbReference type="ARBA" id="ARBA00048679"/>
    </source>
</evidence>
<accession>A0A0D2VFR9</accession>
<dbReference type="OMA" id="CICTRTS"/>
<dbReference type="InterPro" id="IPR000961">
    <property type="entry name" value="AGC-kinase_C"/>
</dbReference>
<dbReference type="RefSeq" id="XP_004365089.1">
    <property type="nucleotide sequence ID" value="XM_004365032.2"/>
</dbReference>
<evidence type="ECO:0000256" key="5">
    <source>
        <dbReference type="ARBA" id="ARBA00022741"/>
    </source>
</evidence>
<keyword evidence="14" id="KW-1185">Reference proteome</keyword>
<dbReference type="GO" id="GO:0035556">
    <property type="term" value="P:intracellular signal transduction"/>
    <property type="evidence" value="ECO:0007669"/>
    <property type="project" value="TreeGrafter"/>
</dbReference>
<protein>
    <recommendedName>
        <fullName evidence="2">non-specific serine/threonine protein kinase</fullName>
        <ecNumber evidence="2">2.7.11.1</ecNumber>
    </recommendedName>
</protein>
<feature type="compositionally biased region" description="Low complexity" evidence="10">
    <location>
        <begin position="1347"/>
        <end position="1357"/>
    </location>
</feature>
<evidence type="ECO:0000259" key="12">
    <source>
        <dbReference type="PROSITE" id="PS51285"/>
    </source>
</evidence>
<reference evidence="14" key="1">
    <citation type="submission" date="2011-02" db="EMBL/GenBank/DDBJ databases">
        <title>The Genome Sequence of Capsaspora owczarzaki ATCC 30864.</title>
        <authorList>
            <person name="Russ C."/>
            <person name="Cuomo C."/>
            <person name="Burger G."/>
            <person name="Gray M.W."/>
            <person name="Holland P.W.H."/>
            <person name="King N."/>
            <person name="Lang F.B.F."/>
            <person name="Roger A.J."/>
            <person name="Ruiz-Trillo I."/>
            <person name="Young S.K."/>
            <person name="Zeng Q."/>
            <person name="Gargeya S."/>
            <person name="Alvarado L."/>
            <person name="Berlin A."/>
            <person name="Chapman S.B."/>
            <person name="Chen Z."/>
            <person name="Freedman E."/>
            <person name="Gellesch M."/>
            <person name="Goldberg J."/>
            <person name="Griggs A."/>
            <person name="Gujja S."/>
            <person name="Heilman E."/>
            <person name="Heiman D."/>
            <person name="Howarth C."/>
            <person name="Mehta T."/>
            <person name="Neiman D."/>
            <person name="Pearson M."/>
            <person name="Roberts A."/>
            <person name="Saif S."/>
            <person name="Shea T."/>
            <person name="Shenoy N."/>
            <person name="Sisk P."/>
            <person name="Stolte C."/>
            <person name="Sykes S."/>
            <person name="White J."/>
            <person name="Yandava C."/>
            <person name="Haas B."/>
            <person name="Nusbaum C."/>
            <person name="Birren B."/>
        </authorList>
    </citation>
    <scope>NUCLEOTIDE SEQUENCE</scope>
    <source>
        <strain evidence="14">ATCC 30864</strain>
    </source>
</reference>
<feature type="compositionally biased region" description="Low complexity" evidence="10">
    <location>
        <begin position="1612"/>
        <end position="1632"/>
    </location>
</feature>
<dbReference type="InterPro" id="IPR008271">
    <property type="entry name" value="Ser/Thr_kinase_AS"/>
</dbReference>
<dbReference type="InterPro" id="IPR050236">
    <property type="entry name" value="Ser_Thr_kinase_AGC"/>
</dbReference>
<feature type="region of interest" description="Disordered" evidence="10">
    <location>
        <begin position="1011"/>
        <end position="1058"/>
    </location>
</feature>
<dbReference type="EC" id="2.7.11.1" evidence="2"/>
<dbReference type="EMBL" id="KE346360">
    <property type="protein sequence ID" value="KJE88582.1"/>
    <property type="molecule type" value="Genomic_DNA"/>
</dbReference>
<dbReference type="PANTHER" id="PTHR24356">
    <property type="entry name" value="SERINE/THREONINE-PROTEIN KINASE"/>
    <property type="match status" value="1"/>
</dbReference>
<feature type="compositionally biased region" description="Polar residues" evidence="10">
    <location>
        <begin position="679"/>
        <end position="688"/>
    </location>
</feature>
<proteinExistence type="inferred from homology"/>
<feature type="region of interest" description="Disordered" evidence="10">
    <location>
        <begin position="751"/>
        <end position="834"/>
    </location>
</feature>
<evidence type="ECO:0000256" key="1">
    <source>
        <dbReference type="ARBA" id="ARBA00009903"/>
    </source>
</evidence>
<feature type="region of interest" description="Disordered" evidence="10">
    <location>
        <begin position="592"/>
        <end position="707"/>
    </location>
</feature>
<feature type="region of interest" description="Disordered" evidence="10">
    <location>
        <begin position="1254"/>
        <end position="1278"/>
    </location>
</feature>
<feature type="compositionally biased region" description="Low complexity" evidence="10">
    <location>
        <begin position="235"/>
        <end position="278"/>
    </location>
</feature>
<feature type="compositionally biased region" description="Basic and acidic residues" evidence="10">
    <location>
        <begin position="806"/>
        <end position="819"/>
    </location>
</feature>
<comment type="catalytic activity">
    <reaction evidence="9">
        <text>L-seryl-[protein] + ATP = O-phospho-L-seryl-[protein] + ADP + H(+)</text>
        <dbReference type="Rhea" id="RHEA:17989"/>
        <dbReference type="Rhea" id="RHEA-COMP:9863"/>
        <dbReference type="Rhea" id="RHEA-COMP:11604"/>
        <dbReference type="ChEBI" id="CHEBI:15378"/>
        <dbReference type="ChEBI" id="CHEBI:29999"/>
        <dbReference type="ChEBI" id="CHEBI:30616"/>
        <dbReference type="ChEBI" id="CHEBI:83421"/>
        <dbReference type="ChEBI" id="CHEBI:456216"/>
        <dbReference type="EC" id="2.7.11.1"/>
    </reaction>
</comment>
<dbReference type="PROSITE" id="PS51285">
    <property type="entry name" value="AGC_KINASE_CTER"/>
    <property type="match status" value="1"/>
</dbReference>
<keyword evidence="3" id="KW-0723">Serine/threonine-protein kinase</keyword>
<dbReference type="Pfam" id="PF00069">
    <property type="entry name" value="Pkinase"/>
    <property type="match status" value="2"/>
</dbReference>
<comment type="similarity">
    <text evidence="1">Belongs to the protein kinase superfamily. AGC Ser/Thr protein kinase family.</text>
</comment>
<feature type="compositionally biased region" description="Polar residues" evidence="10">
    <location>
        <begin position="880"/>
        <end position="899"/>
    </location>
</feature>
<feature type="region of interest" description="Disordered" evidence="10">
    <location>
        <begin position="880"/>
        <end position="903"/>
    </location>
</feature>
<comment type="catalytic activity">
    <reaction evidence="8">
        <text>L-threonyl-[protein] + ATP = O-phospho-L-threonyl-[protein] + ADP + H(+)</text>
        <dbReference type="Rhea" id="RHEA:46608"/>
        <dbReference type="Rhea" id="RHEA-COMP:11060"/>
        <dbReference type="Rhea" id="RHEA-COMP:11605"/>
        <dbReference type="ChEBI" id="CHEBI:15378"/>
        <dbReference type="ChEBI" id="CHEBI:30013"/>
        <dbReference type="ChEBI" id="CHEBI:30616"/>
        <dbReference type="ChEBI" id="CHEBI:61977"/>
        <dbReference type="ChEBI" id="CHEBI:456216"/>
        <dbReference type="EC" id="2.7.11.1"/>
    </reaction>
</comment>
<dbReference type="FunFam" id="1.10.510.10:FF:000604">
    <property type="entry name" value="AGC protein kinase"/>
    <property type="match status" value="1"/>
</dbReference>
<feature type="compositionally biased region" description="Low complexity" evidence="10">
    <location>
        <begin position="545"/>
        <end position="561"/>
    </location>
</feature>
<dbReference type="FunFam" id="3.30.200.20:FF:000103">
    <property type="entry name" value="Protein kinase C"/>
    <property type="match status" value="1"/>
</dbReference>
<feature type="domain" description="AGC-kinase C-terminal" evidence="12">
    <location>
        <begin position="1735"/>
        <end position="1815"/>
    </location>
</feature>
<keyword evidence="4" id="KW-0808">Transferase</keyword>
<dbReference type="GO" id="GO:0004674">
    <property type="term" value="F:protein serine/threonine kinase activity"/>
    <property type="evidence" value="ECO:0007669"/>
    <property type="project" value="UniProtKB-KW"/>
</dbReference>
<feature type="region of interest" description="Disordered" evidence="10">
    <location>
        <begin position="1"/>
        <end position="33"/>
    </location>
</feature>
<feature type="domain" description="Protein kinase" evidence="11">
    <location>
        <begin position="1414"/>
        <end position="1734"/>
    </location>
</feature>
<feature type="region of interest" description="Disordered" evidence="10">
    <location>
        <begin position="1604"/>
        <end position="1632"/>
    </location>
</feature>
<feature type="compositionally biased region" description="Polar residues" evidence="10">
    <location>
        <begin position="1044"/>
        <end position="1058"/>
    </location>
</feature>
<gene>
    <name evidence="13" type="ORF">CAOG_000218</name>
</gene>
<feature type="region of interest" description="Disordered" evidence="10">
    <location>
        <begin position="1065"/>
        <end position="1084"/>
    </location>
</feature>
<feature type="region of interest" description="Disordered" evidence="10">
    <location>
        <begin position="468"/>
        <end position="561"/>
    </location>
</feature>
<feature type="compositionally biased region" description="Polar residues" evidence="10">
    <location>
        <begin position="488"/>
        <end position="531"/>
    </location>
</feature>
<dbReference type="CDD" id="cd05579">
    <property type="entry name" value="STKc_MAST_like"/>
    <property type="match status" value="1"/>
</dbReference>
<feature type="compositionally biased region" description="Low complexity" evidence="10">
    <location>
        <begin position="131"/>
        <end position="144"/>
    </location>
</feature>
<name>A0A0D2VFR9_CAPO3</name>
<feature type="compositionally biased region" description="Low complexity" evidence="10">
    <location>
        <begin position="13"/>
        <end position="33"/>
    </location>
</feature>
<dbReference type="GO" id="GO:0000287">
    <property type="term" value="F:magnesium ion binding"/>
    <property type="evidence" value="ECO:0007669"/>
    <property type="project" value="InterPro"/>
</dbReference>
<feature type="compositionally biased region" description="Polar residues" evidence="10">
    <location>
        <begin position="216"/>
        <end position="231"/>
    </location>
</feature>
<dbReference type="InterPro" id="IPR000719">
    <property type="entry name" value="Prot_kinase_dom"/>
</dbReference>
<dbReference type="Gene3D" id="1.10.510.10">
    <property type="entry name" value="Transferase(Phosphotransferase) domain 1"/>
    <property type="match status" value="1"/>
</dbReference>
<sequence length="1828" mass="191380">MQDDAGRPGAPHQQQQQQQQQQEAPASSSFSTSSLSSKAVIASAAAAATARPTPAASLAPLAAAAAAPALETVVAAPSSLSSGLADESGTQVAGLAINTHSDDARPALMTRPTTSMSVDAATVSDVHGAGSTSTSTSTSSASPSRPGKRHAPLSVISSNANANADNNDAADDDVSASARATGSSAQVAGPSPHQPQQHQPSQQAVERGHQPATEADQCSPSERPQQSQFVASTAIPTLTPSANTTTTTTTTTTNNSSAITSTSNPSTGSSSSSSSSSSGERSPVRRRGIKPRSNTYSGNPISFFDGATASASAAAAASATPSVAAAAHAVTDIDTVPLSPQVMGSPRMESQHAAAAAAAAASYAHQRELLLRPLESMELMTPAAAAGTSANIPPGAVAAAAAAAAAAPAVVTAAAAASTPAATSSTQFVDQIVRQYHPGANDSPPISGLNNGMLTAFSGGNGSILSLTSSSSSQTPTNYASPVATAKQLPSLSSPTMRSVSPTSRFSSKRISLPTMPTISTEQPAPSSSFDQHQTTPAQQPPSSAPRSLHSASASSQSLQLPGSYANSNLSFSSASLSSMSSASTGSINSLFSEMDGPASSQYHQSLDPVPESETPAPPRFGATLFASDRMSPSGGNMSPAPSPAFSDEERSWRRKQLLGRSEPSLPSLQLDAPPKASTRPSSSSNTGVGAGLRGASAPGFASPSPRSAVEVESSLSFFPFDGLTPGAAIRPAAKGAPAMGGVTSGISASNSNLSTLGRRSMPGHGRQASITSISSDSPPRRSSGDSGSSAALDEEEGGSFRGRSHSIENRRRLRRPSEGEDTELGSPRARSLSPVRRLDVDAGLSLFGTTFPKVKLHLEKQLGQFIVTTEHRSQALAQTMEESASPALSRSGSLSNLSPYGPSPLTRSATAAGTVTAPSAIGTAVPPLTSSTLINNLLGMTGRATPPPPASAPATTQSVPMIGVVAGSPVSAGTPTGSTSRSELNVFVPATSPLAYSSASQQPLVSPRLALGRSSRDDSSRPESPLPTTSSSQIHHFHDGTSPIASTGSIPALADNSTASLNSPVTLRRRSITPTATRRMSVEDRRSETRLLQCLTAFATDLLAISTENRLNGYVLRPFLSKLHGFLESIAGRFPLVLRSARELLYICSRPARLIECLEFDPEAYYRSLASPEQARRTIDLEAFDPAKYVSSRMMLRLERFGTQIAALEQMPDYATGRYSKEIDTLEQQRDAMMARLNILRSQSGLNMRENPLARRFPLGDNPLAGVRPPSPSRGLATNIEQHSASFKPHLRSSAAASLGQGYSNEPAPASFLFRQSESILQFAKSGLLAGLQEEGSLGEGEDESTPFSSATSSRSSIANTTAAQAATATFAASRSNSFKLSAAVSDFSSAAPSEIPLGRRLLPPRVPRKSDFDYLKLISKGAYGSVLLARHKETHELFAIKALKKREMILRNQVENVLAERDILAVANNPFVVSMFASFQSKNHLYLVMEFVQGGDCATLLKALGAFSEEMARTYVSETVLAVEYLHTNGIIHRDLKPDNLLLTENGHIKLTDFGLSQIGLVNRTATLYERSLSMERGHSRQTSEGANMSFDSSFSSDMAETALPPHVPASGGATTTTGSSAHAQSQHRAAPCVGTPDYMAPEIILGSAIGPEVDWWALGVMTFEFLTGVPPFRGNSVEELFRDTLKAEIDADELSECSPAAQEFISRLLAYNPTDRLGHNGADEVKSTAFFELLDWDSLLMQRVEFVPVLDSEDDTKYFDTRLDRYPDRATSPSPHRHPGSSEPNTDDKLTEMHSAFSRFSFLNPSVSATMLPEAVTSEDRTSDV</sequence>
<evidence type="ECO:0000256" key="7">
    <source>
        <dbReference type="ARBA" id="ARBA00022840"/>
    </source>
</evidence>
<dbReference type="STRING" id="595528.A0A0D2VFR9"/>
<keyword evidence="6 13" id="KW-0418">Kinase</keyword>
<evidence type="ECO:0000256" key="3">
    <source>
        <dbReference type="ARBA" id="ARBA00022527"/>
    </source>
</evidence>
<feature type="compositionally biased region" description="Low complexity" evidence="10">
    <location>
        <begin position="190"/>
        <end position="203"/>
    </location>
</feature>
<keyword evidence="5" id="KW-0547">Nucleotide-binding</keyword>
<dbReference type="PROSITE" id="PS50011">
    <property type="entry name" value="PROTEIN_KINASE_DOM"/>
    <property type="match status" value="1"/>
</dbReference>
<dbReference type="SMART" id="SM00220">
    <property type="entry name" value="S_TKc"/>
    <property type="match status" value="1"/>
</dbReference>